<dbReference type="PANTHER" id="PTHR13002">
    <property type="entry name" value="C3ORF1 PROTEIN-RELATED"/>
    <property type="match status" value="1"/>
</dbReference>
<dbReference type="GO" id="GO:0005739">
    <property type="term" value="C:mitochondrion"/>
    <property type="evidence" value="ECO:0007669"/>
    <property type="project" value="TreeGrafter"/>
</dbReference>
<proteinExistence type="inferred from homology"/>
<evidence type="ECO:0000256" key="7">
    <source>
        <dbReference type="ARBA" id="ARBA00041344"/>
    </source>
</evidence>
<dbReference type="InterPro" id="IPR055299">
    <property type="entry name" value="TIMMDC1"/>
</dbReference>
<dbReference type="Proteomes" id="UP001292094">
    <property type="component" value="Unassembled WGS sequence"/>
</dbReference>
<evidence type="ECO:0000256" key="1">
    <source>
        <dbReference type="ARBA" id="ARBA00004141"/>
    </source>
</evidence>
<dbReference type="EMBL" id="JAWZYT010000827">
    <property type="protein sequence ID" value="KAK4318496.1"/>
    <property type="molecule type" value="Genomic_DNA"/>
</dbReference>
<protein>
    <recommendedName>
        <fullName evidence="6">Complex I assembly factor TIMMDC1, mitochondrial</fullName>
    </recommendedName>
    <alternativeName>
        <fullName evidence="7">Translocase of inner mitochondrial membrane domain-containing protein 1</fullName>
    </alternativeName>
</protein>
<reference evidence="9" key="1">
    <citation type="submission" date="2023-11" db="EMBL/GenBank/DDBJ databases">
        <title>Genome assemblies of two species of porcelain crab, Petrolisthes cinctipes and Petrolisthes manimaculis (Anomura: Porcellanidae).</title>
        <authorList>
            <person name="Angst P."/>
        </authorList>
    </citation>
    <scope>NUCLEOTIDE SEQUENCE</scope>
    <source>
        <strain evidence="9">PB745_02</strain>
        <tissue evidence="9">Gill</tissue>
    </source>
</reference>
<name>A0AAE1Q1L7_9EUCA</name>
<dbReference type="PANTHER" id="PTHR13002:SF1">
    <property type="entry name" value="COMPLEX I ASSEMBLY FACTOR TIMMDC1, MITOCHONDRIAL"/>
    <property type="match status" value="1"/>
</dbReference>
<comment type="caution">
    <text evidence="9">The sequence shown here is derived from an EMBL/GenBank/DDBJ whole genome shotgun (WGS) entry which is preliminary data.</text>
</comment>
<dbReference type="Pfam" id="PF02466">
    <property type="entry name" value="Tim17"/>
    <property type="match status" value="1"/>
</dbReference>
<evidence type="ECO:0000256" key="5">
    <source>
        <dbReference type="ARBA" id="ARBA00023136"/>
    </source>
</evidence>
<comment type="subcellular location">
    <subcellularLocation>
        <location evidence="1">Membrane</location>
        <topology evidence="1">Multi-pass membrane protein</topology>
    </subcellularLocation>
</comment>
<evidence type="ECO:0000256" key="4">
    <source>
        <dbReference type="ARBA" id="ARBA00022989"/>
    </source>
</evidence>
<feature type="transmembrane region" description="Helical" evidence="8">
    <location>
        <begin position="87"/>
        <end position="107"/>
    </location>
</feature>
<feature type="transmembrane region" description="Helical" evidence="8">
    <location>
        <begin position="198"/>
        <end position="223"/>
    </location>
</feature>
<keyword evidence="5 8" id="KW-0472">Membrane</keyword>
<comment type="similarity">
    <text evidence="2">Belongs to the Tim17/Tim22/Tim23 family.</text>
</comment>
<evidence type="ECO:0000256" key="6">
    <source>
        <dbReference type="ARBA" id="ARBA00040778"/>
    </source>
</evidence>
<dbReference type="GO" id="GO:0032981">
    <property type="term" value="P:mitochondrial respiratory chain complex I assembly"/>
    <property type="evidence" value="ECO:0007669"/>
    <property type="project" value="InterPro"/>
</dbReference>
<evidence type="ECO:0000256" key="3">
    <source>
        <dbReference type="ARBA" id="ARBA00022692"/>
    </source>
</evidence>
<gene>
    <name evidence="9" type="ORF">Pmani_010515</name>
</gene>
<feature type="transmembrane region" description="Helical" evidence="8">
    <location>
        <begin position="149"/>
        <end position="170"/>
    </location>
</feature>
<evidence type="ECO:0000256" key="8">
    <source>
        <dbReference type="SAM" id="Phobius"/>
    </source>
</evidence>
<evidence type="ECO:0000313" key="10">
    <source>
        <dbReference type="Proteomes" id="UP001292094"/>
    </source>
</evidence>
<dbReference type="AlphaFoldDB" id="A0AAE1Q1L7"/>
<keyword evidence="3 8" id="KW-0812">Transmembrane</keyword>
<keyword evidence="10" id="KW-1185">Reference proteome</keyword>
<evidence type="ECO:0000256" key="2">
    <source>
        <dbReference type="ARBA" id="ARBA00008444"/>
    </source>
</evidence>
<dbReference type="GO" id="GO:0016020">
    <property type="term" value="C:membrane"/>
    <property type="evidence" value="ECO:0007669"/>
    <property type="project" value="UniProtKB-SubCell"/>
</dbReference>
<sequence length="281" mass="31108">MAKGGGAGTYSKYYSTFQNLRRTRLREPCGALLGFNVVQLFENPDGIDPNVNTVKNTNEVLEHTGWQRLKTMFTEDGYGNMSPELSMVMNGVMMGAFTGAVVGGTVFSKSSFIKFIDENQGSTFQNTFEAKKQLQTQVTLGFARGAWIWGWRLGVFCGSFLFCTTAISVYRGKSSILEYLIAGSATGSVFKIKQGPRAMIAGGIVGGGLGAIAGSLSLGIMYLTGTSMEELRYWQYQWKEDKDAKKLEQFRQIRAKQLDLLVLNHEEKLDPNKDLMKTDTN</sequence>
<keyword evidence="4 8" id="KW-1133">Transmembrane helix</keyword>
<organism evidence="9 10">
    <name type="scientific">Petrolisthes manimaculis</name>
    <dbReference type="NCBI Taxonomy" id="1843537"/>
    <lineage>
        <taxon>Eukaryota</taxon>
        <taxon>Metazoa</taxon>
        <taxon>Ecdysozoa</taxon>
        <taxon>Arthropoda</taxon>
        <taxon>Crustacea</taxon>
        <taxon>Multicrustacea</taxon>
        <taxon>Malacostraca</taxon>
        <taxon>Eumalacostraca</taxon>
        <taxon>Eucarida</taxon>
        <taxon>Decapoda</taxon>
        <taxon>Pleocyemata</taxon>
        <taxon>Anomura</taxon>
        <taxon>Galatheoidea</taxon>
        <taxon>Porcellanidae</taxon>
        <taxon>Petrolisthes</taxon>
    </lineage>
</organism>
<evidence type="ECO:0000313" key="9">
    <source>
        <dbReference type="EMBL" id="KAK4318496.1"/>
    </source>
</evidence>
<accession>A0AAE1Q1L7</accession>